<organism evidence="1 3">
    <name type="scientific">Modestobacter muralis</name>
    <dbReference type="NCBI Taxonomy" id="1608614"/>
    <lineage>
        <taxon>Bacteria</taxon>
        <taxon>Bacillati</taxon>
        <taxon>Actinomycetota</taxon>
        <taxon>Actinomycetes</taxon>
        <taxon>Geodermatophilales</taxon>
        <taxon>Geodermatophilaceae</taxon>
        <taxon>Modestobacter</taxon>
    </lineage>
</organism>
<evidence type="ECO:0000313" key="2">
    <source>
        <dbReference type="EMBL" id="NEN50133.1"/>
    </source>
</evidence>
<sequence>MPPTTVWRPGPGEPQAEIKQTATAFIETAGTWIGAVGAAATLRSKGVGPDVAATATALEAPDAVSSTVRVIYPQYGGVTADRAAVMVLFEQQLQTAQGATTIRQMALDVRLTQVAGGSWQAEEIRPLTSLGSSVPLSEAAQAVLAEPRLELSAPARLDVSSGRMDDRLLRVLLGLAENWVLTVQVMHTGHIQTVYPTERVSNHAVGRAVDIRAVDRQPVIDPATSREMLIELAARAGELGATEVGAPFDLNGDRSGFFTDVVHQDHLHVGITPGKQPATR</sequence>
<dbReference type="EMBL" id="JAAGWB010000013">
    <property type="protein sequence ID" value="NEN50133.1"/>
    <property type="molecule type" value="Genomic_DNA"/>
</dbReference>
<proteinExistence type="predicted"/>
<reference evidence="1 3" key="1">
    <citation type="submission" date="2020-01" db="EMBL/GenBank/DDBJ databases">
        <title>the WGS Modestobacter muralis CPCC 204518.</title>
        <authorList>
            <person name="Jiang Z."/>
        </authorList>
    </citation>
    <scope>NUCLEOTIDE SEQUENCE [LARGE SCALE GENOMIC DNA]</scope>
    <source>
        <strain evidence="1 3">DSM 100205</strain>
    </source>
</reference>
<evidence type="ECO:0000313" key="3">
    <source>
        <dbReference type="Proteomes" id="UP000468828"/>
    </source>
</evidence>
<keyword evidence="3" id="KW-1185">Reference proteome</keyword>
<reference evidence="2 4" key="2">
    <citation type="submission" date="2020-02" db="EMBL/GenBank/DDBJ databases">
        <title>The WGS of Modestobacter muralis DSM 100205.</title>
        <authorList>
            <person name="Jiang Z."/>
        </authorList>
    </citation>
    <scope>NUCLEOTIDE SEQUENCE [LARGE SCALE GENOMIC DNA]</scope>
    <source>
        <strain evidence="2 4">DSM 100205</strain>
    </source>
</reference>
<comment type="caution">
    <text evidence="1">The sequence shown here is derived from an EMBL/GenBank/DDBJ whole genome shotgun (WGS) entry which is preliminary data.</text>
</comment>
<evidence type="ECO:0000313" key="1">
    <source>
        <dbReference type="EMBL" id="NEK93366.1"/>
    </source>
</evidence>
<evidence type="ECO:0000313" key="4">
    <source>
        <dbReference type="Proteomes" id="UP000471152"/>
    </source>
</evidence>
<accession>A0A6P0ERD8</accession>
<dbReference type="Proteomes" id="UP000471152">
    <property type="component" value="Unassembled WGS sequence"/>
</dbReference>
<protein>
    <submittedName>
        <fullName evidence="1">Uncharacterized protein</fullName>
    </submittedName>
</protein>
<dbReference type="AlphaFoldDB" id="A0A6P0ERD8"/>
<name>A0A6P0ERD8_9ACTN</name>
<gene>
    <name evidence="2" type="ORF">G3R41_04120</name>
    <name evidence="1" type="ORF">GCU67_04120</name>
</gene>
<dbReference type="Proteomes" id="UP000468828">
    <property type="component" value="Unassembled WGS sequence"/>
</dbReference>
<dbReference type="EMBL" id="JAAGWH010000013">
    <property type="protein sequence ID" value="NEK93366.1"/>
    <property type="molecule type" value="Genomic_DNA"/>
</dbReference>